<feature type="region of interest" description="C-terminal hotdog fold" evidence="7">
    <location>
        <begin position="252"/>
        <end position="397"/>
    </location>
</feature>
<dbReference type="InterPro" id="IPR016035">
    <property type="entry name" value="Acyl_Trfase/lysoPLipase"/>
</dbReference>
<dbReference type="InterPro" id="IPR001227">
    <property type="entry name" value="Ac_transferase_dom_sf"/>
</dbReference>
<dbReference type="Gene3D" id="1.10.1200.10">
    <property type="entry name" value="ACP-like"/>
    <property type="match status" value="1"/>
</dbReference>
<reference evidence="11" key="1">
    <citation type="submission" date="2022-01" db="EMBL/GenBank/DDBJ databases">
        <title>Draft Genome Sequences of Seven Type Strains of the Genus Streptomyces.</title>
        <authorList>
            <person name="Aziz S."/>
            <person name="Coretto E."/>
            <person name="Chronakova A."/>
            <person name="Sproer C."/>
            <person name="Huber K."/>
            <person name="Nouioui I."/>
            <person name="Gross H."/>
        </authorList>
    </citation>
    <scope>NUCLEOTIDE SEQUENCE</scope>
    <source>
        <strain evidence="11">DSM 103493</strain>
    </source>
</reference>
<dbReference type="InterPro" id="IPR049551">
    <property type="entry name" value="PKS_DH_C"/>
</dbReference>
<comment type="caution">
    <text evidence="11">The sequence shown here is derived from an EMBL/GenBank/DDBJ whole genome shotgun (WGS) entry which is preliminary data.</text>
</comment>
<evidence type="ECO:0000256" key="5">
    <source>
        <dbReference type="ARBA" id="ARBA00023194"/>
    </source>
</evidence>
<dbReference type="Gene3D" id="3.40.366.10">
    <property type="entry name" value="Malonyl-Coenzyme A Acyl Carrier Protein, domain 2"/>
    <property type="match status" value="1"/>
</dbReference>
<dbReference type="PROSITE" id="PS52019">
    <property type="entry name" value="PKS_MFAS_DH"/>
    <property type="match status" value="1"/>
</dbReference>
<keyword evidence="12" id="KW-1185">Reference proteome</keyword>
<name>A0A9X1Q8X3_STRM4</name>
<feature type="non-terminal residue" evidence="11">
    <location>
        <position position="1"/>
    </location>
</feature>
<dbReference type="InterPro" id="IPR013968">
    <property type="entry name" value="PKS_KR"/>
</dbReference>
<keyword evidence="4" id="KW-0808">Transferase</keyword>
<protein>
    <submittedName>
        <fullName evidence="11">Type I polyketide synthase</fullName>
    </submittedName>
</protein>
<gene>
    <name evidence="11" type="ORF">L0P92_41810</name>
</gene>
<evidence type="ECO:0000313" key="11">
    <source>
        <dbReference type="EMBL" id="MCF1600035.1"/>
    </source>
</evidence>
<feature type="active site" description="Proton donor; for dehydratase activity" evidence="7">
    <location>
        <position position="313"/>
    </location>
</feature>
<dbReference type="PANTHER" id="PTHR43775:SF51">
    <property type="entry name" value="INACTIVE PHENOLPHTHIOCEROL SYNTHESIS POLYKETIDE SYNTHASE TYPE I PKS1-RELATED"/>
    <property type="match status" value="1"/>
</dbReference>
<keyword evidence="2" id="KW-0596">Phosphopantetheine</keyword>
<dbReference type="EMBL" id="JAKEIP010000402">
    <property type="protein sequence ID" value="MCF1600035.1"/>
    <property type="molecule type" value="Genomic_DNA"/>
</dbReference>
<evidence type="ECO:0000256" key="1">
    <source>
        <dbReference type="ARBA" id="ARBA00004792"/>
    </source>
</evidence>
<dbReference type="InterPro" id="IPR009081">
    <property type="entry name" value="PP-bd_ACP"/>
</dbReference>
<dbReference type="InterPro" id="IPR050091">
    <property type="entry name" value="PKS_NRPS_Biosynth_Enz"/>
</dbReference>
<dbReference type="SUPFAM" id="SSF51735">
    <property type="entry name" value="NAD(P)-binding Rossmann-fold domains"/>
    <property type="match status" value="2"/>
</dbReference>
<dbReference type="InterPro" id="IPR055123">
    <property type="entry name" value="SpnB-like_Rossmann"/>
</dbReference>
<dbReference type="Pfam" id="PF00550">
    <property type="entry name" value="PP-binding"/>
    <property type="match status" value="1"/>
</dbReference>
<dbReference type="InterPro" id="IPR006162">
    <property type="entry name" value="Ppantetheine_attach_site"/>
</dbReference>
<evidence type="ECO:0000259" key="9">
    <source>
        <dbReference type="PROSITE" id="PS50075"/>
    </source>
</evidence>
<dbReference type="Gene3D" id="3.40.50.720">
    <property type="entry name" value="NAD(P)-binding Rossmann-like Domain"/>
    <property type="match status" value="1"/>
</dbReference>
<proteinExistence type="predicted"/>
<dbReference type="SMART" id="SM00823">
    <property type="entry name" value="PKS_PP"/>
    <property type="match status" value="1"/>
</dbReference>
<dbReference type="GO" id="GO:0006633">
    <property type="term" value="P:fatty acid biosynthetic process"/>
    <property type="evidence" value="ECO:0007669"/>
    <property type="project" value="TreeGrafter"/>
</dbReference>
<dbReference type="InterPro" id="IPR049552">
    <property type="entry name" value="PKS_DH_N"/>
</dbReference>
<dbReference type="Gene3D" id="3.10.129.110">
    <property type="entry name" value="Polyketide synthase dehydratase"/>
    <property type="match status" value="1"/>
</dbReference>
<dbReference type="Pfam" id="PF14765">
    <property type="entry name" value="PS-DH"/>
    <property type="match status" value="1"/>
</dbReference>
<comment type="pathway">
    <text evidence="1">Antibiotic biosynthesis.</text>
</comment>
<feature type="region of interest" description="N-terminal hotdog fold" evidence="7">
    <location>
        <begin position="118"/>
        <end position="239"/>
    </location>
</feature>
<feature type="active site" description="Proton acceptor; for dehydratase activity" evidence="7">
    <location>
        <position position="150"/>
    </location>
</feature>
<keyword evidence="6" id="KW-0511">Multifunctional enzyme</keyword>
<dbReference type="RefSeq" id="WP_234768365.1">
    <property type="nucleotide sequence ID" value="NZ_JAKEIP010000402.1"/>
</dbReference>
<dbReference type="InterPro" id="IPR042104">
    <property type="entry name" value="PKS_dehydratase_sf"/>
</dbReference>
<evidence type="ECO:0000256" key="4">
    <source>
        <dbReference type="ARBA" id="ARBA00022679"/>
    </source>
</evidence>
<dbReference type="Pfam" id="PF22953">
    <property type="entry name" value="SpnB_Rossmann"/>
    <property type="match status" value="1"/>
</dbReference>
<dbReference type="InterPro" id="IPR057326">
    <property type="entry name" value="KR_dom"/>
</dbReference>
<dbReference type="GO" id="GO:0017000">
    <property type="term" value="P:antibiotic biosynthetic process"/>
    <property type="evidence" value="ECO:0007669"/>
    <property type="project" value="UniProtKB-KW"/>
</dbReference>
<dbReference type="PANTHER" id="PTHR43775">
    <property type="entry name" value="FATTY ACID SYNTHASE"/>
    <property type="match status" value="1"/>
</dbReference>
<feature type="region of interest" description="Disordered" evidence="8">
    <location>
        <begin position="1011"/>
        <end position="1032"/>
    </location>
</feature>
<evidence type="ECO:0000256" key="7">
    <source>
        <dbReference type="PROSITE-ProRule" id="PRU01363"/>
    </source>
</evidence>
<organism evidence="11 12">
    <name type="scientific">Streptomyces muensis</name>
    <dbReference type="NCBI Taxonomy" id="1077944"/>
    <lineage>
        <taxon>Bacteria</taxon>
        <taxon>Bacillati</taxon>
        <taxon>Actinomycetota</taxon>
        <taxon>Actinomycetes</taxon>
        <taxon>Kitasatosporales</taxon>
        <taxon>Streptomycetaceae</taxon>
        <taxon>Streptomyces</taxon>
    </lineage>
</organism>
<evidence type="ECO:0000256" key="6">
    <source>
        <dbReference type="ARBA" id="ARBA00023268"/>
    </source>
</evidence>
<accession>A0A9X1Q8X3</accession>
<dbReference type="InterPro" id="IPR036291">
    <property type="entry name" value="NAD(P)-bd_dom_sf"/>
</dbReference>
<evidence type="ECO:0000313" key="12">
    <source>
        <dbReference type="Proteomes" id="UP001139384"/>
    </source>
</evidence>
<evidence type="ECO:0000256" key="3">
    <source>
        <dbReference type="ARBA" id="ARBA00022553"/>
    </source>
</evidence>
<feature type="domain" description="Carrier" evidence="9">
    <location>
        <begin position="885"/>
        <end position="960"/>
    </location>
</feature>
<dbReference type="GO" id="GO:0031177">
    <property type="term" value="F:phosphopantetheine binding"/>
    <property type="evidence" value="ECO:0007669"/>
    <property type="project" value="InterPro"/>
</dbReference>
<dbReference type="FunFam" id="1.10.1200.10:FF:000007">
    <property type="entry name" value="Probable polyketide synthase pks17"/>
    <property type="match status" value="1"/>
</dbReference>
<dbReference type="InterPro" id="IPR036736">
    <property type="entry name" value="ACP-like_sf"/>
</dbReference>
<dbReference type="SUPFAM" id="SSF52151">
    <property type="entry name" value="FabD/lysophospholipase-like"/>
    <property type="match status" value="1"/>
</dbReference>
<dbReference type="SMART" id="SM01294">
    <property type="entry name" value="PKS_PP_betabranch"/>
    <property type="match status" value="1"/>
</dbReference>
<dbReference type="InterPro" id="IPR020806">
    <property type="entry name" value="PKS_PP-bd"/>
</dbReference>
<dbReference type="AlphaFoldDB" id="A0A9X1Q8X3"/>
<sequence>REAVRFYDGVVHLREQGVTRFVELGPDATLTALVADSLDDEPGVLTPALRKGRPESESVTGALALLWMGGAEVDWSAALPAARRVALPTYAFQHARYWLDAPTTLGDVTGLGLSEAQHPLLGAAVGVAGRDETLFTGRLSLRTHPWLADHVVSGSALLPGTALLELAARAAEQVGAERIAELNLAAPLVLPADEGTQLQVAVGAPDEQSARTLDIHSRTADGDWILNAHGTLDSEPSTTADSALLAWPPAGADEIDLGAAYERLVEHGYDYGPAFRGLRRLWRTPSELYAEIALPDTLRDSAGEYLLHPAALDAALHALLPGVADDEAAPARIPFAWSDVRVHAAGAAALRVRLTVTRPQARPESLEAALTVADGTGMPVLSAGSLVLRPLTRDALRSAHAGRDGLFTMRWADVPDTGSAPDTTGWAVVGRWADTPAESYPELAAAAQAGAHTVVWAPPAEEHAAATGADLPEAAHRALHGALDLVQEFLSDRRTAAARLVVVTRGAVSTGADEDVPDLARAGVWGLLRVAQSENPDRVVLVDADPATRTEEFRLVADAVHSGHAQVAIRDGRLLAPRLDRGAAGAEETGAGTAGPGWDRGTVLVTGATGTLGALAARHLVTEHGARRLLLLSRRGEHAPGADALRGELEKLGAEVDFAACDVADRAGLAAVLAGVPQDAPVCAVVHTAGVLDDTVIGELTAERLDAVVRPKIDAAWNLHELTRELPLEAFVLYSSIAGLLGTAGQANYAAGNAFLDALAAHRRAAGLPGTSVAWGLWQESSTISGGLSQADLRRLARLGLLPLPSDAAMELFDTALSGPDALTAAVHLDTQVLRRQGEQAHPLLRHLAPAPARRTRAGDDRAAADATSGLLRQLAALGPDERAAALADVVRAQAADVLGHSGHGAVGAERSFQELGFDSLTAVELRNKLNAATGLRLPSTVVFDYPTPAALAGYLAGEITAGQPPATPDGPVLADLERTKSAIAAIAADDEATRTRVASTLRELLRLAEGTQQALPDQTGDPAGEPDLDSATDEELFALLDELD</sequence>
<keyword evidence="3" id="KW-0597">Phosphoprotein</keyword>
<dbReference type="PROSITE" id="PS00012">
    <property type="entry name" value="PHOSPHOPANTETHEINE"/>
    <property type="match status" value="1"/>
</dbReference>
<dbReference type="InterPro" id="IPR049900">
    <property type="entry name" value="PKS_mFAS_DH"/>
</dbReference>
<dbReference type="SMART" id="SM00826">
    <property type="entry name" value="PKS_DH"/>
    <property type="match status" value="1"/>
</dbReference>
<dbReference type="PROSITE" id="PS50075">
    <property type="entry name" value="CARRIER"/>
    <property type="match status" value="1"/>
</dbReference>
<feature type="domain" description="PKS/mFAS DH" evidence="10">
    <location>
        <begin position="118"/>
        <end position="397"/>
    </location>
</feature>
<dbReference type="Gene3D" id="3.30.70.3290">
    <property type="match status" value="1"/>
</dbReference>
<dbReference type="SUPFAM" id="SSF47336">
    <property type="entry name" value="ACP-like"/>
    <property type="match status" value="1"/>
</dbReference>
<evidence type="ECO:0000259" key="10">
    <source>
        <dbReference type="PROSITE" id="PS52019"/>
    </source>
</evidence>
<dbReference type="Proteomes" id="UP001139384">
    <property type="component" value="Unassembled WGS sequence"/>
</dbReference>
<dbReference type="Pfam" id="PF08659">
    <property type="entry name" value="KR"/>
    <property type="match status" value="1"/>
</dbReference>
<dbReference type="Pfam" id="PF21089">
    <property type="entry name" value="PKS_DH_N"/>
    <property type="match status" value="1"/>
</dbReference>
<dbReference type="GO" id="GO:0004312">
    <property type="term" value="F:fatty acid synthase activity"/>
    <property type="evidence" value="ECO:0007669"/>
    <property type="project" value="TreeGrafter"/>
</dbReference>
<keyword evidence="5" id="KW-0045">Antibiotic biosynthesis</keyword>
<dbReference type="CDD" id="cd08956">
    <property type="entry name" value="KR_3_FAS_SDR_x"/>
    <property type="match status" value="1"/>
</dbReference>
<evidence type="ECO:0000256" key="2">
    <source>
        <dbReference type="ARBA" id="ARBA00022450"/>
    </source>
</evidence>
<dbReference type="SMART" id="SM00822">
    <property type="entry name" value="PKS_KR"/>
    <property type="match status" value="1"/>
</dbReference>
<dbReference type="InterPro" id="IPR020807">
    <property type="entry name" value="PKS_DH"/>
</dbReference>
<evidence type="ECO:0000256" key="8">
    <source>
        <dbReference type="SAM" id="MobiDB-lite"/>
    </source>
</evidence>